<dbReference type="AlphaFoldDB" id="A0A0P9DM52"/>
<gene>
    <name evidence="1" type="ORF">SE17_23035</name>
</gene>
<reference evidence="1 2" key="1">
    <citation type="submission" date="2015-09" db="EMBL/GenBank/DDBJ databases">
        <title>Draft genome sequence of Kouleothrix aurantiaca JCM 19913.</title>
        <authorList>
            <person name="Hemp J."/>
        </authorList>
    </citation>
    <scope>NUCLEOTIDE SEQUENCE [LARGE SCALE GENOMIC DNA]</scope>
    <source>
        <strain evidence="1 2">COM-B</strain>
    </source>
</reference>
<comment type="caution">
    <text evidence="1">The sequence shown here is derived from an EMBL/GenBank/DDBJ whole genome shotgun (WGS) entry which is preliminary data.</text>
</comment>
<evidence type="ECO:0000313" key="2">
    <source>
        <dbReference type="Proteomes" id="UP000050509"/>
    </source>
</evidence>
<organism evidence="1 2">
    <name type="scientific">Kouleothrix aurantiaca</name>
    <dbReference type="NCBI Taxonomy" id="186479"/>
    <lineage>
        <taxon>Bacteria</taxon>
        <taxon>Bacillati</taxon>
        <taxon>Chloroflexota</taxon>
        <taxon>Chloroflexia</taxon>
        <taxon>Chloroflexales</taxon>
        <taxon>Roseiflexineae</taxon>
        <taxon>Roseiflexaceae</taxon>
        <taxon>Kouleothrix</taxon>
    </lineage>
</organism>
<name>A0A0P9DM52_9CHLR</name>
<evidence type="ECO:0000313" key="1">
    <source>
        <dbReference type="EMBL" id="KPV51120.1"/>
    </source>
</evidence>
<dbReference type="Proteomes" id="UP000050509">
    <property type="component" value="Unassembled WGS sequence"/>
</dbReference>
<protein>
    <submittedName>
        <fullName evidence="1">Uncharacterized protein</fullName>
    </submittedName>
</protein>
<accession>A0A0P9DM52</accession>
<proteinExistence type="predicted"/>
<dbReference type="EMBL" id="LJCR01001060">
    <property type="protein sequence ID" value="KPV51120.1"/>
    <property type="molecule type" value="Genomic_DNA"/>
</dbReference>
<sequence>MQCLGNRVKFWGASKRLLRSHFNNYIFFGTTRYHVNTKAGKEIWQLVRWRFNNNIIAALAIFASDFEQALMFTCGCI</sequence>
<keyword evidence="2" id="KW-1185">Reference proteome</keyword>